<evidence type="ECO:0000313" key="4">
    <source>
        <dbReference type="EMBL" id="CAD1823984.1"/>
    </source>
</evidence>
<reference evidence="4" key="1">
    <citation type="submission" date="2020-07" db="EMBL/GenBank/DDBJ databases">
        <authorList>
            <person name="Lin J."/>
        </authorList>
    </citation>
    <scope>NUCLEOTIDE SEQUENCE</scope>
</reference>
<dbReference type="PANTHER" id="PTHR45093:SF2">
    <property type="entry name" value="LISH DOMAIN-CONTAINING PROTEIN"/>
    <property type="match status" value="1"/>
</dbReference>
<proteinExistence type="predicted"/>
<dbReference type="EMBL" id="LR862143">
    <property type="protein sequence ID" value="CAD1823984.1"/>
    <property type="molecule type" value="Genomic_DNA"/>
</dbReference>
<keyword evidence="2" id="KW-0539">Nucleus</keyword>
<feature type="region of interest" description="Disordered" evidence="3">
    <location>
        <begin position="44"/>
        <end position="86"/>
    </location>
</feature>
<sequence length="153" mass="16442">MYEERLKLPHQRDSLDEASMKLQLQQRFGENMSQLVDPGHASMLKSAATGQPSGQVLHGASGGLSGTLQQVQARSQQLPGPAQSIKTEINSVLNPRTGGPDGSLIGVPGSNQAGNNLTLKGWPLTGLDQLRQGILQQQKNFMPSLKHTISFSF</sequence>
<protein>
    <recommendedName>
        <fullName evidence="5">Transcriptional corepressor LEUNIG-like</fullName>
    </recommendedName>
</protein>
<evidence type="ECO:0000256" key="3">
    <source>
        <dbReference type="SAM" id="MobiDB-lite"/>
    </source>
</evidence>
<dbReference type="AlphaFoldDB" id="A0A6V7P080"/>
<gene>
    <name evidence="4" type="ORF">CB5_LOCUS7195</name>
</gene>
<evidence type="ECO:0000256" key="2">
    <source>
        <dbReference type="ARBA" id="ARBA00023242"/>
    </source>
</evidence>
<organism evidence="4">
    <name type="scientific">Ananas comosus var. bracteatus</name>
    <name type="common">red pineapple</name>
    <dbReference type="NCBI Taxonomy" id="296719"/>
    <lineage>
        <taxon>Eukaryota</taxon>
        <taxon>Viridiplantae</taxon>
        <taxon>Streptophyta</taxon>
        <taxon>Embryophyta</taxon>
        <taxon>Tracheophyta</taxon>
        <taxon>Spermatophyta</taxon>
        <taxon>Magnoliopsida</taxon>
        <taxon>Liliopsida</taxon>
        <taxon>Poales</taxon>
        <taxon>Bromeliaceae</taxon>
        <taxon>Bromelioideae</taxon>
        <taxon>Ananas</taxon>
    </lineage>
</organism>
<name>A0A6V7P080_ANACO</name>
<dbReference type="PANTHER" id="PTHR45093">
    <property type="entry name" value="TRANSCRIPTION ACTIVATOR MSS11"/>
    <property type="match status" value="1"/>
</dbReference>
<comment type="subcellular location">
    <subcellularLocation>
        <location evidence="1">Nucleus</location>
    </subcellularLocation>
</comment>
<dbReference type="GO" id="GO:0005634">
    <property type="term" value="C:nucleus"/>
    <property type="evidence" value="ECO:0007669"/>
    <property type="project" value="UniProtKB-SubCell"/>
</dbReference>
<evidence type="ECO:0008006" key="5">
    <source>
        <dbReference type="Google" id="ProtNLM"/>
    </source>
</evidence>
<evidence type="ECO:0000256" key="1">
    <source>
        <dbReference type="ARBA" id="ARBA00004123"/>
    </source>
</evidence>
<feature type="compositionally biased region" description="Polar residues" evidence="3">
    <location>
        <begin position="66"/>
        <end position="86"/>
    </location>
</feature>
<accession>A0A6V7P080</accession>